<organism evidence="1 2">
    <name type="scientific">Anaerosalibacter bizertensis</name>
    <dbReference type="NCBI Taxonomy" id="932217"/>
    <lineage>
        <taxon>Bacteria</taxon>
        <taxon>Bacillati</taxon>
        <taxon>Bacillota</taxon>
        <taxon>Tissierellia</taxon>
        <taxon>Tissierellales</taxon>
        <taxon>Sporanaerobacteraceae</taxon>
        <taxon>Anaerosalibacter</taxon>
    </lineage>
</organism>
<reference evidence="1" key="1">
    <citation type="submission" date="2022-01" db="EMBL/GenBank/DDBJ databases">
        <title>Collection of gut derived symbiotic bacterial strains cultured from healthy donors.</title>
        <authorList>
            <person name="Lin H."/>
            <person name="Kohout C."/>
            <person name="Waligurski E."/>
            <person name="Pamer E.G."/>
        </authorList>
    </citation>
    <scope>NUCLEOTIDE SEQUENCE</scope>
    <source>
        <strain evidence="1">MSK.14.39</strain>
    </source>
</reference>
<protein>
    <submittedName>
        <fullName evidence="1">Helix-turn-helix domain-containing protein</fullName>
    </submittedName>
</protein>
<accession>A0A9Q4ACG2</accession>
<keyword evidence="2" id="KW-1185">Reference proteome</keyword>
<evidence type="ECO:0000313" key="1">
    <source>
        <dbReference type="EMBL" id="MCG4564950.1"/>
    </source>
</evidence>
<dbReference type="RefSeq" id="WP_414429659.1">
    <property type="nucleotide sequence ID" value="NZ_JAKNID010000016.1"/>
</dbReference>
<gene>
    <name evidence="1" type="ORF">L0P62_05750</name>
</gene>
<dbReference type="Proteomes" id="UP001108123">
    <property type="component" value="Unassembled WGS sequence"/>
</dbReference>
<dbReference type="EMBL" id="JAKNID010000016">
    <property type="protein sequence ID" value="MCG4564950.1"/>
    <property type="molecule type" value="Genomic_DNA"/>
</dbReference>
<dbReference type="AlphaFoldDB" id="A0A9Q4ACG2"/>
<proteinExistence type="predicted"/>
<comment type="caution">
    <text evidence="1">The sequence shown here is derived from an EMBL/GenBank/DDBJ whole genome shotgun (WGS) entry which is preliminary data.</text>
</comment>
<evidence type="ECO:0000313" key="2">
    <source>
        <dbReference type="Proteomes" id="UP001108123"/>
    </source>
</evidence>
<name>A0A9Q4ACG2_9FIRM</name>
<sequence>MPELIAKTKLFESAEVTRFAYNWALNKQKLNWIRLCERERISYGEGVKYINSRVSFDGLNWWISVGIEY</sequence>